<evidence type="ECO:0000313" key="3">
    <source>
        <dbReference type="Proteomes" id="UP000594260"/>
    </source>
</evidence>
<dbReference type="Proteomes" id="UP000594260">
    <property type="component" value="Unplaced"/>
</dbReference>
<feature type="compositionally biased region" description="Basic and acidic residues" evidence="1">
    <location>
        <begin position="116"/>
        <end position="126"/>
    </location>
</feature>
<evidence type="ECO:0000256" key="1">
    <source>
        <dbReference type="SAM" id="MobiDB-lite"/>
    </source>
</evidence>
<name>A0A7M7JT20_VARDE</name>
<accession>A0A7M7JT20</accession>
<proteinExistence type="predicted"/>
<sequence>MTSFGPYCVNTDAILSQPSVGAVTAGGATRCLCAHPAPASQPPITAYASRYFLQSDRDRSIYHNHKHGHQCLCYHSVYNRNRRQGAIHENCCESGEVRARAIRFRGTTDTSGGSPVHDRTNSRDPRSCPLHHRERSASRERAMPADNDS</sequence>
<dbReference type="EnsemblMetazoa" id="XM_022800706">
    <property type="protein sequence ID" value="XP_022656441"/>
    <property type="gene ID" value="LOC111248404"/>
</dbReference>
<feature type="region of interest" description="Disordered" evidence="1">
    <location>
        <begin position="103"/>
        <end position="149"/>
    </location>
</feature>
<dbReference type="AlphaFoldDB" id="A0A7M7JT20"/>
<dbReference type="InParanoid" id="A0A7M7JT20"/>
<dbReference type="RefSeq" id="XP_022656441.1">
    <property type="nucleotide sequence ID" value="XM_022800706.1"/>
</dbReference>
<protein>
    <submittedName>
        <fullName evidence="2">Uncharacterized protein</fullName>
    </submittedName>
</protein>
<dbReference type="KEGG" id="vde:111248404"/>
<evidence type="ECO:0000313" key="2">
    <source>
        <dbReference type="EnsemblMetazoa" id="XP_022656441"/>
    </source>
</evidence>
<organism evidence="2 3">
    <name type="scientific">Varroa destructor</name>
    <name type="common">Honeybee mite</name>
    <dbReference type="NCBI Taxonomy" id="109461"/>
    <lineage>
        <taxon>Eukaryota</taxon>
        <taxon>Metazoa</taxon>
        <taxon>Ecdysozoa</taxon>
        <taxon>Arthropoda</taxon>
        <taxon>Chelicerata</taxon>
        <taxon>Arachnida</taxon>
        <taxon>Acari</taxon>
        <taxon>Parasitiformes</taxon>
        <taxon>Mesostigmata</taxon>
        <taxon>Gamasina</taxon>
        <taxon>Dermanyssoidea</taxon>
        <taxon>Varroidae</taxon>
        <taxon>Varroa</taxon>
    </lineage>
</organism>
<dbReference type="GeneID" id="111248404"/>
<reference evidence="2" key="1">
    <citation type="submission" date="2021-01" db="UniProtKB">
        <authorList>
            <consortium name="EnsemblMetazoa"/>
        </authorList>
    </citation>
    <scope>IDENTIFICATION</scope>
</reference>
<keyword evidence="3" id="KW-1185">Reference proteome</keyword>